<protein>
    <submittedName>
        <fullName evidence="9">Iron ABC transporter permease</fullName>
    </submittedName>
</protein>
<dbReference type="Proteomes" id="UP000295411">
    <property type="component" value="Unassembled WGS sequence"/>
</dbReference>
<dbReference type="InterPro" id="IPR000522">
    <property type="entry name" value="ABC_transptr_permease_BtuC"/>
</dbReference>
<evidence type="ECO:0000256" key="4">
    <source>
        <dbReference type="ARBA" id="ARBA00022475"/>
    </source>
</evidence>
<proteinExistence type="inferred from homology"/>
<organism evidence="9 10">
    <name type="scientific">Arthrobacter crusticola</name>
    <dbReference type="NCBI Taxonomy" id="2547960"/>
    <lineage>
        <taxon>Bacteria</taxon>
        <taxon>Bacillati</taxon>
        <taxon>Actinomycetota</taxon>
        <taxon>Actinomycetes</taxon>
        <taxon>Micrococcales</taxon>
        <taxon>Micrococcaceae</taxon>
        <taxon>Arthrobacter</taxon>
    </lineage>
</organism>
<reference evidence="9 10" key="1">
    <citation type="submission" date="2019-03" db="EMBL/GenBank/DDBJ databases">
        <title>Arthrobacter sp. nov., an bacterium isolated from biocrust in Mu Us Desert.</title>
        <authorList>
            <person name="Lixiong L."/>
        </authorList>
    </citation>
    <scope>NUCLEOTIDE SEQUENCE [LARGE SCALE GENOMIC DNA]</scope>
    <source>
        <strain evidence="9 10">SLN-3</strain>
    </source>
</reference>
<dbReference type="PANTHER" id="PTHR30472:SF24">
    <property type="entry name" value="FERRIC ENTEROBACTIN TRANSPORT SYSTEM PERMEASE PROTEIN FEPG"/>
    <property type="match status" value="1"/>
</dbReference>
<dbReference type="GO" id="GO:0005886">
    <property type="term" value="C:plasma membrane"/>
    <property type="evidence" value="ECO:0007669"/>
    <property type="project" value="UniProtKB-SubCell"/>
</dbReference>
<dbReference type="SUPFAM" id="SSF81345">
    <property type="entry name" value="ABC transporter involved in vitamin B12 uptake, BtuC"/>
    <property type="match status" value="1"/>
</dbReference>
<feature type="transmembrane region" description="Helical" evidence="8">
    <location>
        <begin position="146"/>
        <end position="167"/>
    </location>
</feature>
<evidence type="ECO:0000256" key="5">
    <source>
        <dbReference type="ARBA" id="ARBA00022692"/>
    </source>
</evidence>
<dbReference type="RefSeq" id="WP_133404413.1">
    <property type="nucleotide sequence ID" value="NZ_SMTK01000004.1"/>
</dbReference>
<dbReference type="Gene3D" id="1.10.3470.10">
    <property type="entry name" value="ABC transporter involved in vitamin B12 uptake, BtuC"/>
    <property type="match status" value="1"/>
</dbReference>
<keyword evidence="5 8" id="KW-0812">Transmembrane</keyword>
<evidence type="ECO:0000256" key="8">
    <source>
        <dbReference type="SAM" id="Phobius"/>
    </source>
</evidence>
<evidence type="ECO:0000256" key="6">
    <source>
        <dbReference type="ARBA" id="ARBA00022989"/>
    </source>
</evidence>
<accession>A0A4V3ALX7</accession>
<feature type="transmembrane region" description="Helical" evidence="8">
    <location>
        <begin position="119"/>
        <end position="140"/>
    </location>
</feature>
<dbReference type="GO" id="GO:0033214">
    <property type="term" value="P:siderophore-iron import into cell"/>
    <property type="evidence" value="ECO:0007669"/>
    <property type="project" value="TreeGrafter"/>
</dbReference>
<comment type="caution">
    <text evidence="9">The sequence shown here is derived from an EMBL/GenBank/DDBJ whole genome shotgun (WGS) entry which is preliminary data.</text>
</comment>
<evidence type="ECO:0000256" key="7">
    <source>
        <dbReference type="ARBA" id="ARBA00023136"/>
    </source>
</evidence>
<dbReference type="EMBL" id="SMTK01000004">
    <property type="protein sequence ID" value="TDK24748.1"/>
    <property type="molecule type" value="Genomic_DNA"/>
</dbReference>
<evidence type="ECO:0000256" key="2">
    <source>
        <dbReference type="ARBA" id="ARBA00007935"/>
    </source>
</evidence>
<keyword evidence="4" id="KW-1003">Cell membrane</keyword>
<keyword evidence="10" id="KW-1185">Reference proteome</keyword>
<evidence type="ECO:0000313" key="9">
    <source>
        <dbReference type="EMBL" id="TDK24748.1"/>
    </source>
</evidence>
<keyword evidence="3" id="KW-0813">Transport</keyword>
<dbReference type="InterPro" id="IPR037294">
    <property type="entry name" value="ABC_BtuC-like"/>
</dbReference>
<feature type="transmembrane region" description="Helical" evidence="8">
    <location>
        <begin position="219"/>
        <end position="240"/>
    </location>
</feature>
<gene>
    <name evidence="9" type="ORF">E2F48_13130</name>
</gene>
<feature type="transmembrane region" description="Helical" evidence="8">
    <location>
        <begin position="89"/>
        <end position="110"/>
    </location>
</feature>
<evidence type="ECO:0000256" key="1">
    <source>
        <dbReference type="ARBA" id="ARBA00004651"/>
    </source>
</evidence>
<feature type="transmembrane region" description="Helical" evidence="8">
    <location>
        <begin position="336"/>
        <end position="355"/>
    </location>
</feature>
<evidence type="ECO:0000313" key="10">
    <source>
        <dbReference type="Proteomes" id="UP000295411"/>
    </source>
</evidence>
<comment type="subcellular location">
    <subcellularLocation>
        <location evidence="1">Cell membrane</location>
        <topology evidence="1">Multi-pass membrane protein</topology>
    </subcellularLocation>
</comment>
<feature type="transmembrane region" description="Helical" evidence="8">
    <location>
        <begin position="35"/>
        <end position="54"/>
    </location>
</feature>
<dbReference type="PANTHER" id="PTHR30472">
    <property type="entry name" value="FERRIC ENTEROBACTIN TRANSPORT SYSTEM PERMEASE PROTEIN"/>
    <property type="match status" value="1"/>
</dbReference>
<keyword evidence="7 8" id="KW-0472">Membrane</keyword>
<dbReference type="OrthoDB" id="4455417at2"/>
<dbReference type="GO" id="GO:0022857">
    <property type="term" value="F:transmembrane transporter activity"/>
    <property type="evidence" value="ECO:0007669"/>
    <property type="project" value="InterPro"/>
</dbReference>
<evidence type="ECO:0000256" key="3">
    <source>
        <dbReference type="ARBA" id="ARBA00022448"/>
    </source>
</evidence>
<sequence>MSAGPARAGPARPAVPGRNPLRIGPVSGVWHPRTAAVCAALLLVSAVLMCLGATRGDFPLPLTDVLRVLGGGGEELDRVVVLELRLPRAAAGALVGFALGMAGAITQAVARNPLASPDLLGISAGAGAGAVTLIVLGGAAGPLALLGVPAAALVGALGAALLVYLLAWRDGIDGLRLALIGLAIAGLGTSLTTYLLLRANLTEATQATVWLTGSLNGRAWDSVLPLAVVVLAVLAAAPVFGPRLAALQLGYDTARSLGRRVQLGMALLVAAAVVLAAGATAAAGPVAFVALAAPQIALRLLGRAAPPPVTAGLTGAALVLAADLLARTALPVELPVGIVTAALGAPYLIHLLVAANRRSNA</sequence>
<feature type="transmembrane region" description="Helical" evidence="8">
    <location>
        <begin position="261"/>
        <end position="279"/>
    </location>
</feature>
<dbReference type="Pfam" id="PF01032">
    <property type="entry name" value="FecCD"/>
    <property type="match status" value="1"/>
</dbReference>
<feature type="transmembrane region" description="Helical" evidence="8">
    <location>
        <begin position="179"/>
        <end position="199"/>
    </location>
</feature>
<keyword evidence="6 8" id="KW-1133">Transmembrane helix</keyword>
<name>A0A4V3ALX7_9MICC</name>
<dbReference type="AlphaFoldDB" id="A0A4V3ALX7"/>
<comment type="similarity">
    <text evidence="2">Belongs to the binding-protein-dependent transport system permease family. FecCD subfamily.</text>
</comment>